<proteinExistence type="predicted"/>
<dbReference type="EMBL" id="VSSQ01028980">
    <property type="protein sequence ID" value="MPM78901.1"/>
    <property type="molecule type" value="Genomic_DNA"/>
</dbReference>
<sequence>MPVELGSSAAGKKISEVDWPQDVLVAGVRRGHRELVPSGETRLLQGDYLVVLSSEAQYEQVNRGLRRICYCEDRPQKAAPAAPKCGPNK</sequence>
<dbReference type="SUPFAM" id="SSF116726">
    <property type="entry name" value="TrkA C-terminal domain-like"/>
    <property type="match status" value="1"/>
</dbReference>
<dbReference type="Pfam" id="PF02080">
    <property type="entry name" value="TrkA_C"/>
    <property type="match status" value="1"/>
</dbReference>
<reference evidence="2" key="1">
    <citation type="submission" date="2019-08" db="EMBL/GenBank/DDBJ databases">
        <authorList>
            <person name="Kucharzyk K."/>
            <person name="Murdoch R.W."/>
            <person name="Higgins S."/>
            <person name="Loffler F."/>
        </authorList>
    </citation>
    <scope>NUCLEOTIDE SEQUENCE</scope>
</reference>
<dbReference type="GO" id="GO:0006813">
    <property type="term" value="P:potassium ion transport"/>
    <property type="evidence" value="ECO:0007669"/>
    <property type="project" value="InterPro"/>
</dbReference>
<gene>
    <name evidence="2" type="ORF">SDC9_125916</name>
</gene>
<comment type="caution">
    <text evidence="2">The sequence shown here is derived from an EMBL/GenBank/DDBJ whole genome shotgun (WGS) entry which is preliminary data.</text>
</comment>
<protein>
    <recommendedName>
        <fullName evidence="1">RCK C-terminal domain-containing protein</fullName>
    </recommendedName>
</protein>
<dbReference type="InterPro" id="IPR036721">
    <property type="entry name" value="RCK_C_sf"/>
</dbReference>
<dbReference type="Gene3D" id="3.30.70.1450">
    <property type="entry name" value="Regulator of K+ conductance, C-terminal domain"/>
    <property type="match status" value="1"/>
</dbReference>
<evidence type="ECO:0000259" key="1">
    <source>
        <dbReference type="PROSITE" id="PS51202"/>
    </source>
</evidence>
<evidence type="ECO:0000313" key="2">
    <source>
        <dbReference type="EMBL" id="MPM78901.1"/>
    </source>
</evidence>
<feature type="domain" description="RCK C-terminal" evidence="1">
    <location>
        <begin position="1"/>
        <end position="67"/>
    </location>
</feature>
<dbReference type="PROSITE" id="PS51202">
    <property type="entry name" value="RCK_C"/>
    <property type="match status" value="1"/>
</dbReference>
<name>A0A645CPR6_9ZZZZ</name>
<dbReference type="GO" id="GO:0008324">
    <property type="term" value="F:monoatomic cation transmembrane transporter activity"/>
    <property type="evidence" value="ECO:0007669"/>
    <property type="project" value="InterPro"/>
</dbReference>
<accession>A0A645CPR6</accession>
<organism evidence="2">
    <name type="scientific">bioreactor metagenome</name>
    <dbReference type="NCBI Taxonomy" id="1076179"/>
    <lineage>
        <taxon>unclassified sequences</taxon>
        <taxon>metagenomes</taxon>
        <taxon>ecological metagenomes</taxon>
    </lineage>
</organism>
<dbReference type="InterPro" id="IPR006037">
    <property type="entry name" value="RCK_C"/>
</dbReference>
<dbReference type="AlphaFoldDB" id="A0A645CPR6"/>